<feature type="binding site" evidence="9">
    <location>
        <position position="181"/>
    </location>
    <ligand>
        <name>ATP</name>
        <dbReference type="ChEBI" id="CHEBI:30616"/>
    </ligand>
</feature>
<accession>A0A9D2I5K0</accession>
<evidence type="ECO:0000256" key="1">
    <source>
        <dbReference type="ARBA" id="ARBA00022679"/>
    </source>
</evidence>
<reference evidence="11" key="1">
    <citation type="journal article" date="2021" name="PeerJ">
        <title>Extensive microbial diversity within the chicken gut microbiome revealed by metagenomics and culture.</title>
        <authorList>
            <person name="Gilroy R."/>
            <person name="Ravi A."/>
            <person name="Getino M."/>
            <person name="Pursley I."/>
            <person name="Horton D.L."/>
            <person name="Alikhan N.F."/>
            <person name="Baker D."/>
            <person name="Gharbi K."/>
            <person name="Hall N."/>
            <person name="Watson M."/>
            <person name="Adriaenssens E.M."/>
            <person name="Foster-Nyarko E."/>
            <person name="Jarju S."/>
            <person name="Secka A."/>
            <person name="Antonio M."/>
            <person name="Oren A."/>
            <person name="Chaudhuri R.R."/>
            <person name="La Ragione R."/>
            <person name="Hildebrand F."/>
            <person name="Pallen M.J."/>
        </authorList>
    </citation>
    <scope>NUCLEOTIDE SEQUENCE</scope>
    <source>
        <strain evidence="11">CHK179-7159</strain>
    </source>
</reference>
<keyword evidence="7 9" id="KW-0630">Potassium</keyword>
<keyword evidence="5 9" id="KW-0067">ATP-binding</keyword>
<sequence>MKRKILNFGSLNIDRVYRVGQFVRPGETISSKGYQCFPGGKGLNQSIAAARAGAQVFHAGTVGADGDFLAELLRESGVDVRYVRKTDGITGHALIQVNDAGENCIILYQGTNFDNDAAYMEQVLAGFEEGDILMLQNEINDLPYLLERGKEKGMRIMLNPSPMEEDIASADLSGVSWLMLNETEGCALTGETDAEAIMQELLSRFPGMQVILTLGKDGAAFGDGKRLLYQPCFPVKAVDTTAAGDTFTGYFAAALLEGMDAGDALRLAAAAAAVTVSGEGAAVSIPVRKQAEEMSKSVLTEG</sequence>
<protein>
    <recommendedName>
        <fullName evidence="9">Ribokinase</fullName>
        <shortName evidence="9">RK</shortName>
        <ecNumber evidence="9">2.7.1.15</ecNumber>
    </recommendedName>
</protein>
<dbReference type="SUPFAM" id="SSF53613">
    <property type="entry name" value="Ribokinase-like"/>
    <property type="match status" value="1"/>
</dbReference>
<feature type="binding site" evidence="9">
    <location>
        <position position="278"/>
    </location>
    <ligand>
        <name>K(+)</name>
        <dbReference type="ChEBI" id="CHEBI:29103"/>
    </ligand>
</feature>
<evidence type="ECO:0000256" key="8">
    <source>
        <dbReference type="ARBA" id="ARBA00023277"/>
    </source>
</evidence>
<comment type="cofactor">
    <cofactor evidence="9">
        <name>Mg(2+)</name>
        <dbReference type="ChEBI" id="CHEBI:18420"/>
    </cofactor>
    <text evidence="9">Requires a divalent cation, most likely magnesium in vivo, as an electrophilic catalyst to aid phosphoryl group transfer. It is the chelate of the metal and the nucleotide that is the actual substrate.</text>
</comment>
<organism evidence="11 12">
    <name type="scientific">Candidatus Eisenbergiella merdipullorum</name>
    <dbReference type="NCBI Taxonomy" id="2838553"/>
    <lineage>
        <taxon>Bacteria</taxon>
        <taxon>Bacillati</taxon>
        <taxon>Bacillota</taxon>
        <taxon>Clostridia</taxon>
        <taxon>Lachnospirales</taxon>
        <taxon>Lachnospiraceae</taxon>
        <taxon>Eisenbergiella</taxon>
    </lineage>
</organism>
<proteinExistence type="inferred from homology"/>
<evidence type="ECO:0000259" key="10">
    <source>
        <dbReference type="Pfam" id="PF00294"/>
    </source>
</evidence>
<comment type="subcellular location">
    <subcellularLocation>
        <location evidence="9">Cytoplasm</location>
    </subcellularLocation>
</comment>
<keyword evidence="1 9" id="KW-0808">Transferase</keyword>
<comment type="subunit">
    <text evidence="9">Homodimer.</text>
</comment>
<feature type="binding site" evidence="9">
    <location>
        <position position="241"/>
    </location>
    <ligand>
        <name>K(+)</name>
        <dbReference type="ChEBI" id="CHEBI:29103"/>
    </ligand>
</feature>
<dbReference type="GO" id="GO:0046872">
    <property type="term" value="F:metal ion binding"/>
    <property type="evidence" value="ECO:0007669"/>
    <property type="project" value="UniProtKB-KW"/>
</dbReference>
<evidence type="ECO:0000313" key="11">
    <source>
        <dbReference type="EMBL" id="HJA92467.1"/>
    </source>
</evidence>
<evidence type="ECO:0000256" key="6">
    <source>
        <dbReference type="ARBA" id="ARBA00022842"/>
    </source>
</evidence>
<comment type="pathway">
    <text evidence="9">Carbohydrate metabolism; D-ribose degradation; D-ribose 5-phosphate from beta-D-ribopyranose: step 2/2.</text>
</comment>
<comment type="activity regulation">
    <text evidence="9">Activated by a monovalent cation that binds near, but not in, the active site. The most likely occupant of the site in vivo is potassium. Ion binding induces a conformational change that may alter substrate affinity.</text>
</comment>
<dbReference type="PRINTS" id="PR00990">
    <property type="entry name" value="RIBOKINASE"/>
</dbReference>
<dbReference type="Pfam" id="PF00294">
    <property type="entry name" value="PfkB"/>
    <property type="match status" value="1"/>
</dbReference>
<keyword evidence="6 9" id="KW-0460">Magnesium</keyword>
<evidence type="ECO:0000313" key="12">
    <source>
        <dbReference type="Proteomes" id="UP000886858"/>
    </source>
</evidence>
<reference evidence="11" key="2">
    <citation type="submission" date="2021-04" db="EMBL/GenBank/DDBJ databases">
        <authorList>
            <person name="Gilroy R."/>
        </authorList>
    </citation>
    <scope>NUCLEOTIDE SEQUENCE</scope>
    <source>
        <strain evidence="11">CHK179-7159</strain>
    </source>
</reference>
<keyword evidence="8 9" id="KW-0119">Carbohydrate metabolism</keyword>
<feature type="binding site" evidence="9">
    <location>
        <begin position="12"/>
        <end position="14"/>
    </location>
    <ligand>
        <name>substrate</name>
    </ligand>
</feature>
<dbReference type="InterPro" id="IPR011877">
    <property type="entry name" value="Ribokinase"/>
</dbReference>
<dbReference type="Gene3D" id="3.40.1190.20">
    <property type="match status" value="1"/>
</dbReference>
<dbReference type="GO" id="GO:0005737">
    <property type="term" value="C:cytoplasm"/>
    <property type="evidence" value="ECO:0007669"/>
    <property type="project" value="UniProtKB-SubCell"/>
</dbReference>
<comment type="similarity">
    <text evidence="9">Belongs to the carbohydrate kinase PfkB family. Ribokinase subfamily.</text>
</comment>
<dbReference type="CDD" id="cd01174">
    <property type="entry name" value="ribokinase"/>
    <property type="match status" value="1"/>
</dbReference>
<feature type="binding site" evidence="9">
    <location>
        <position position="284"/>
    </location>
    <ligand>
        <name>K(+)</name>
        <dbReference type="ChEBI" id="CHEBI:29103"/>
    </ligand>
</feature>
<dbReference type="GO" id="GO:0004747">
    <property type="term" value="F:ribokinase activity"/>
    <property type="evidence" value="ECO:0007669"/>
    <property type="project" value="UniProtKB-UniRule"/>
</dbReference>
<dbReference type="GO" id="GO:0005524">
    <property type="term" value="F:ATP binding"/>
    <property type="evidence" value="ECO:0007669"/>
    <property type="project" value="UniProtKB-UniRule"/>
</dbReference>
<feature type="binding site" evidence="9">
    <location>
        <position position="275"/>
    </location>
    <ligand>
        <name>K(+)</name>
        <dbReference type="ChEBI" id="CHEBI:29103"/>
    </ligand>
</feature>
<comment type="caution">
    <text evidence="11">The sequence shown here is derived from an EMBL/GenBank/DDBJ whole genome shotgun (WGS) entry which is preliminary data.</text>
</comment>
<name>A0A9D2I5K0_9FIRM</name>
<feature type="binding site" evidence="9">
    <location>
        <begin position="213"/>
        <end position="218"/>
    </location>
    <ligand>
        <name>ATP</name>
        <dbReference type="ChEBI" id="CHEBI:30616"/>
    </ligand>
</feature>
<feature type="binding site" evidence="9">
    <location>
        <position position="245"/>
    </location>
    <ligand>
        <name>substrate</name>
    </ligand>
</feature>
<comment type="function">
    <text evidence="9">Catalyzes the phosphorylation of ribose at O-5 in a reaction requiring ATP and magnesium. The resulting D-ribose-5-phosphate can then be used either for sythesis of nucleotides, histidine, and tryptophan, or as a component of the pentose phosphate pathway.</text>
</comment>
<evidence type="ECO:0000256" key="4">
    <source>
        <dbReference type="ARBA" id="ARBA00022777"/>
    </source>
</evidence>
<feature type="active site" description="Proton acceptor" evidence="9">
    <location>
        <position position="245"/>
    </location>
</feature>
<dbReference type="GO" id="GO:0019303">
    <property type="term" value="P:D-ribose catabolic process"/>
    <property type="evidence" value="ECO:0007669"/>
    <property type="project" value="UniProtKB-UniRule"/>
</dbReference>
<keyword evidence="4 9" id="KW-0418">Kinase</keyword>
<dbReference type="Proteomes" id="UP000886858">
    <property type="component" value="Unassembled WGS sequence"/>
</dbReference>
<evidence type="ECO:0000256" key="9">
    <source>
        <dbReference type="HAMAP-Rule" id="MF_01987"/>
    </source>
</evidence>
<gene>
    <name evidence="9" type="primary">rbsK</name>
    <name evidence="11" type="ORF">H9717_05030</name>
</gene>
<keyword evidence="9" id="KW-0963">Cytoplasm</keyword>
<evidence type="ECO:0000256" key="7">
    <source>
        <dbReference type="ARBA" id="ARBA00022958"/>
    </source>
</evidence>
<feature type="domain" description="Carbohydrate kinase PfkB" evidence="10">
    <location>
        <begin position="3"/>
        <end position="286"/>
    </location>
</feature>
<dbReference type="PANTHER" id="PTHR10584">
    <property type="entry name" value="SUGAR KINASE"/>
    <property type="match status" value="1"/>
</dbReference>
<evidence type="ECO:0000256" key="3">
    <source>
        <dbReference type="ARBA" id="ARBA00022741"/>
    </source>
</evidence>
<feature type="binding site" evidence="9">
    <location>
        <begin position="40"/>
        <end position="44"/>
    </location>
    <ligand>
        <name>substrate</name>
    </ligand>
</feature>
<dbReference type="InterPro" id="IPR029056">
    <property type="entry name" value="Ribokinase-like"/>
</dbReference>
<feature type="binding site" evidence="9">
    <location>
        <begin position="244"/>
        <end position="245"/>
    </location>
    <ligand>
        <name>ATP</name>
        <dbReference type="ChEBI" id="CHEBI:30616"/>
    </ligand>
</feature>
<dbReference type="EMBL" id="DWYY01000055">
    <property type="protein sequence ID" value="HJA92467.1"/>
    <property type="molecule type" value="Genomic_DNA"/>
</dbReference>
<dbReference type="AlphaFoldDB" id="A0A9D2I5K0"/>
<feature type="binding site" evidence="9">
    <location>
        <position position="280"/>
    </location>
    <ligand>
        <name>K(+)</name>
        <dbReference type="ChEBI" id="CHEBI:29103"/>
    </ligand>
</feature>
<dbReference type="EC" id="2.7.1.15" evidence="9"/>
<dbReference type="HAMAP" id="MF_01987">
    <property type="entry name" value="Ribokinase"/>
    <property type="match status" value="1"/>
</dbReference>
<comment type="caution">
    <text evidence="9">Lacks conserved residue(s) required for the propagation of feature annotation.</text>
</comment>
<comment type="catalytic activity">
    <reaction evidence="9">
        <text>D-ribose + ATP = D-ribose 5-phosphate + ADP + H(+)</text>
        <dbReference type="Rhea" id="RHEA:13697"/>
        <dbReference type="ChEBI" id="CHEBI:15378"/>
        <dbReference type="ChEBI" id="CHEBI:30616"/>
        <dbReference type="ChEBI" id="CHEBI:47013"/>
        <dbReference type="ChEBI" id="CHEBI:78346"/>
        <dbReference type="ChEBI" id="CHEBI:456216"/>
        <dbReference type="EC" id="2.7.1.15"/>
    </reaction>
</comment>
<keyword evidence="2 9" id="KW-0479">Metal-binding</keyword>
<dbReference type="PANTHER" id="PTHR10584:SF166">
    <property type="entry name" value="RIBOKINASE"/>
    <property type="match status" value="1"/>
</dbReference>
<feature type="binding site" evidence="9">
    <location>
        <position position="138"/>
    </location>
    <ligand>
        <name>substrate</name>
    </ligand>
</feature>
<feature type="binding site" evidence="9">
    <location>
        <position position="239"/>
    </location>
    <ligand>
        <name>K(+)</name>
        <dbReference type="ChEBI" id="CHEBI:29103"/>
    </ligand>
</feature>
<evidence type="ECO:0000256" key="2">
    <source>
        <dbReference type="ARBA" id="ARBA00022723"/>
    </source>
</evidence>
<dbReference type="InterPro" id="IPR002139">
    <property type="entry name" value="Ribo/fructo_kinase"/>
</dbReference>
<keyword evidence="3 9" id="KW-0547">Nucleotide-binding</keyword>
<evidence type="ECO:0000256" key="5">
    <source>
        <dbReference type="ARBA" id="ARBA00022840"/>
    </source>
</evidence>
<dbReference type="InterPro" id="IPR011611">
    <property type="entry name" value="PfkB_dom"/>
</dbReference>